<dbReference type="EMBL" id="KV878593">
    <property type="protein sequence ID" value="OJJ54882.1"/>
    <property type="molecule type" value="Genomic_DNA"/>
</dbReference>
<accession>A0A1L9T609</accession>
<evidence type="ECO:0000256" key="1">
    <source>
        <dbReference type="SAM" id="Phobius"/>
    </source>
</evidence>
<dbReference type="Proteomes" id="UP000184356">
    <property type="component" value="Unassembled WGS sequence"/>
</dbReference>
<dbReference type="RefSeq" id="XP_040698688.1">
    <property type="nucleotide sequence ID" value="XM_040847759.1"/>
</dbReference>
<sequence length="96" mass="10659">MSPADFKKSSSSSTTAAWRLHGLVHQVMMISGICSASLPLVYYLVCRYFLQVERATCQRRDSTLMIILGGIFLTTSLAKYILLRPAVAQMHSVSEC</sequence>
<reference evidence="3" key="1">
    <citation type="journal article" date="2017" name="Genome Biol.">
        <title>Comparative genomics reveals high biological diversity and specific adaptations in the industrially and medically important fungal genus Aspergillus.</title>
        <authorList>
            <person name="de Vries R.P."/>
            <person name="Riley R."/>
            <person name="Wiebenga A."/>
            <person name="Aguilar-Osorio G."/>
            <person name="Amillis S."/>
            <person name="Uchima C.A."/>
            <person name="Anderluh G."/>
            <person name="Asadollahi M."/>
            <person name="Askin M."/>
            <person name="Barry K."/>
            <person name="Battaglia E."/>
            <person name="Bayram O."/>
            <person name="Benocci T."/>
            <person name="Braus-Stromeyer S.A."/>
            <person name="Caldana C."/>
            <person name="Canovas D."/>
            <person name="Cerqueira G.C."/>
            <person name="Chen F."/>
            <person name="Chen W."/>
            <person name="Choi C."/>
            <person name="Clum A."/>
            <person name="Dos Santos R.A."/>
            <person name="Damasio A.R."/>
            <person name="Diallinas G."/>
            <person name="Emri T."/>
            <person name="Fekete E."/>
            <person name="Flipphi M."/>
            <person name="Freyberg S."/>
            <person name="Gallo A."/>
            <person name="Gournas C."/>
            <person name="Habgood R."/>
            <person name="Hainaut M."/>
            <person name="Harispe M.L."/>
            <person name="Henrissat B."/>
            <person name="Hilden K.S."/>
            <person name="Hope R."/>
            <person name="Hossain A."/>
            <person name="Karabika E."/>
            <person name="Karaffa L."/>
            <person name="Karanyi Z."/>
            <person name="Krasevec N."/>
            <person name="Kuo A."/>
            <person name="Kusch H."/>
            <person name="LaButti K."/>
            <person name="Lagendijk E.L."/>
            <person name="Lapidus A."/>
            <person name="Levasseur A."/>
            <person name="Lindquist E."/>
            <person name="Lipzen A."/>
            <person name="Logrieco A.F."/>
            <person name="MacCabe A."/>
            <person name="Maekelae M.R."/>
            <person name="Malavazi I."/>
            <person name="Melin P."/>
            <person name="Meyer V."/>
            <person name="Mielnichuk N."/>
            <person name="Miskei M."/>
            <person name="Molnar A.P."/>
            <person name="Mule G."/>
            <person name="Ngan C.Y."/>
            <person name="Orejas M."/>
            <person name="Orosz E."/>
            <person name="Ouedraogo J.P."/>
            <person name="Overkamp K.M."/>
            <person name="Park H.-S."/>
            <person name="Perrone G."/>
            <person name="Piumi F."/>
            <person name="Punt P.J."/>
            <person name="Ram A.F."/>
            <person name="Ramon A."/>
            <person name="Rauscher S."/>
            <person name="Record E."/>
            <person name="Riano-Pachon D.M."/>
            <person name="Robert V."/>
            <person name="Roehrig J."/>
            <person name="Ruller R."/>
            <person name="Salamov A."/>
            <person name="Salih N.S."/>
            <person name="Samson R.A."/>
            <person name="Sandor E."/>
            <person name="Sanguinetti M."/>
            <person name="Schuetze T."/>
            <person name="Sepcic K."/>
            <person name="Shelest E."/>
            <person name="Sherlock G."/>
            <person name="Sophianopoulou V."/>
            <person name="Squina F.M."/>
            <person name="Sun H."/>
            <person name="Susca A."/>
            <person name="Todd R.B."/>
            <person name="Tsang A."/>
            <person name="Unkles S.E."/>
            <person name="van de Wiele N."/>
            <person name="van Rossen-Uffink D."/>
            <person name="Oliveira J.V."/>
            <person name="Vesth T.C."/>
            <person name="Visser J."/>
            <person name="Yu J.-H."/>
            <person name="Zhou M."/>
            <person name="Andersen M.R."/>
            <person name="Archer D.B."/>
            <person name="Baker S.E."/>
            <person name="Benoit I."/>
            <person name="Brakhage A.A."/>
            <person name="Braus G.H."/>
            <person name="Fischer R."/>
            <person name="Frisvad J.C."/>
            <person name="Goldman G.H."/>
            <person name="Houbraken J."/>
            <person name="Oakley B."/>
            <person name="Pocsi I."/>
            <person name="Scazzocchio C."/>
            <person name="Seiboth B."/>
            <person name="vanKuyk P.A."/>
            <person name="Wortman J."/>
            <person name="Dyer P.S."/>
            <person name="Grigoriev I.V."/>
        </authorList>
    </citation>
    <scope>NUCLEOTIDE SEQUENCE [LARGE SCALE GENOMIC DNA]</scope>
    <source>
        <strain evidence="3">CBS 593.65</strain>
    </source>
</reference>
<dbReference type="AlphaFoldDB" id="A0A1L9T609"/>
<evidence type="ECO:0000313" key="3">
    <source>
        <dbReference type="Proteomes" id="UP000184356"/>
    </source>
</evidence>
<gene>
    <name evidence="2" type="ORF">ASPSYDRAFT_49043</name>
</gene>
<dbReference type="VEuPathDB" id="FungiDB:ASPSYDRAFT_49043"/>
<keyword evidence="3" id="KW-1185">Reference proteome</keyword>
<keyword evidence="1" id="KW-0812">Transmembrane</keyword>
<name>A0A1L9T609_9EURO</name>
<dbReference type="OrthoDB" id="4438873at2759"/>
<dbReference type="GeneID" id="63763832"/>
<proteinExistence type="predicted"/>
<feature type="transmembrane region" description="Helical" evidence="1">
    <location>
        <begin position="62"/>
        <end position="82"/>
    </location>
</feature>
<organism evidence="2 3">
    <name type="scientific">Aspergillus sydowii CBS 593.65</name>
    <dbReference type="NCBI Taxonomy" id="1036612"/>
    <lineage>
        <taxon>Eukaryota</taxon>
        <taxon>Fungi</taxon>
        <taxon>Dikarya</taxon>
        <taxon>Ascomycota</taxon>
        <taxon>Pezizomycotina</taxon>
        <taxon>Eurotiomycetes</taxon>
        <taxon>Eurotiomycetidae</taxon>
        <taxon>Eurotiales</taxon>
        <taxon>Aspergillaceae</taxon>
        <taxon>Aspergillus</taxon>
        <taxon>Aspergillus subgen. Nidulantes</taxon>
    </lineage>
</organism>
<keyword evidence="1" id="KW-0472">Membrane</keyword>
<protein>
    <submittedName>
        <fullName evidence="2">Uncharacterized protein</fullName>
    </submittedName>
</protein>
<keyword evidence="1" id="KW-1133">Transmembrane helix</keyword>
<evidence type="ECO:0000313" key="2">
    <source>
        <dbReference type="EMBL" id="OJJ54882.1"/>
    </source>
</evidence>
<feature type="transmembrane region" description="Helical" evidence="1">
    <location>
        <begin position="27"/>
        <end position="50"/>
    </location>
</feature>